<dbReference type="EMBL" id="HBUE01255372">
    <property type="protein sequence ID" value="CAG6556125.1"/>
    <property type="molecule type" value="Transcribed_RNA"/>
</dbReference>
<dbReference type="EMBL" id="HBUE01150402">
    <property type="protein sequence ID" value="CAG6504841.1"/>
    <property type="molecule type" value="Transcribed_RNA"/>
</dbReference>
<reference evidence="1" key="1">
    <citation type="submission" date="2021-05" db="EMBL/GenBank/DDBJ databases">
        <authorList>
            <person name="Alioto T."/>
            <person name="Alioto T."/>
            <person name="Gomez Garrido J."/>
        </authorList>
    </citation>
    <scope>NUCLEOTIDE SEQUENCE</scope>
</reference>
<dbReference type="EMBL" id="HBUE01127887">
    <property type="protein sequence ID" value="CAG6495219.1"/>
    <property type="molecule type" value="Transcribed_RNA"/>
</dbReference>
<sequence length="112" mass="12926">MNENILCSPPSPSFVSYLRTRRRDGRMMSRFHHLSPPSLFSSFFYCHSGMPGTCSFVNFRPAGKTTDDQFPPPHNHCNRAPPLNSKFWSQQALPENSKNDGRWGFWGNELYN</sequence>
<name>A0A8D8IK09_CULPI</name>
<organism evidence="1">
    <name type="scientific">Culex pipiens</name>
    <name type="common">House mosquito</name>
    <dbReference type="NCBI Taxonomy" id="7175"/>
    <lineage>
        <taxon>Eukaryota</taxon>
        <taxon>Metazoa</taxon>
        <taxon>Ecdysozoa</taxon>
        <taxon>Arthropoda</taxon>
        <taxon>Hexapoda</taxon>
        <taxon>Insecta</taxon>
        <taxon>Pterygota</taxon>
        <taxon>Neoptera</taxon>
        <taxon>Endopterygota</taxon>
        <taxon>Diptera</taxon>
        <taxon>Nematocera</taxon>
        <taxon>Culicoidea</taxon>
        <taxon>Culicidae</taxon>
        <taxon>Culicinae</taxon>
        <taxon>Culicini</taxon>
        <taxon>Culex</taxon>
        <taxon>Culex</taxon>
    </lineage>
</organism>
<dbReference type="AlphaFoldDB" id="A0A8D8IK09"/>
<evidence type="ECO:0000313" key="1">
    <source>
        <dbReference type="EMBL" id="CAG6556125.1"/>
    </source>
</evidence>
<protein>
    <submittedName>
        <fullName evidence="1">(northern house mosquito) hypothetical protein</fullName>
    </submittedName>
</protein>
<accession>A0A8D8IK09</accession>
<proteinExistence type="predicted"/>